<name>A0A2T6B539_9RHOB</name>
<dbReference type="EMBL" id="QBKP01000004">
    <property type="protein sequence ID" value="PTX51153.1"/>
    <property type="molecule type" value="Genomic_DNA"/>
</dbReference>
<evidence type="ECO:0000256" key="5">
    <source>
        <dbReference type="ARBA" id="ARBA00022737"/>
    </source>
</evidence>
<dbReference type="AlphaFoldDB" id="A0A2T6B539"/>
<dbReference type="InterPro" id="IPR001343">
    <property type="entry name" value="Hemolysn_Ca-bd"/>
</dbReference>
<keyword evidence="10" id="KW-1185">Reference proteome</keyword>
<dbReference type="Proteomes" id="UP000244224">
    <property type="component" value="Unassembled WGS sequence"/>
</dbReference>
<dbReference type="InterPro" id="IPR003995">
    <property type="entry name" value="RTX_toxin_determinant-A"/>
</dbReference>
<sequence length="1192" mass="120787">MVCGEEVLGFRVIGSFRAAASQMIAGITDICTRLVDGVAYVYTTTRAGGGILALELTDSGAGLRLIDQQGLATGVWMSAPPKLSQVNLDDGPILVWTGGWGTRPGAYWLDKAGGIDSWLGLKDGPDGIQSAQAFFSRNGQTFAAIAGQSSGQLQLWSLDGAGRMVLRDAVALAAEDQTVEVAALEVLRSVGKTFLVSLSSLSDGLTVWQVTAAGTLKATSTVGASAGMGISDPSALAVAEAGGRQWLFVAGAGSSSISVIRVDADGVAVLTDHVIDTLDTRFQSVQAIATAVVGDRVFLFAGGGDEGISAFVLMPDGRLIHAGVVLKDDRLALDNVTAITAVVTDGRIELVIAGEGRGLHRISVDPGVLAPEIIGSSRAESLAGGDTNDLIAGMAGDDTLSGGAGDDILMDGKGADEMWGGPGADVFVLAADGETDVIRDFTPGVDRLDLSGWGRIYSVEVLPMKGRTGCLVIRWGDEALYVYSADGRNIDPATFASSDIFGLWHVVAPAVVAGRRLSGAASAETLRGGSGDDTLEGSGGGDLLVGGNGRDLVDYDTMSRAVLADLGTGRGGGAAQGDRYDGIEDLAGSRFADTLRGNDRANRLGGGDGDDRLAGGGGDDLLDGGAGADTLQGGQGADTLVGGPGRDCVSYQGARQPVVIHLALAGVNAGAALGDVLRGIEDVKGGRRADVITGNDGANALTGGGGADLLDGGDGNDWLMGGSGADTLIGNDGDDRLLGGKGQDWAVYAGRAQVRVDLALTGWQNTGGRGRDWLEGIENLRGGWRDDLLRGDGRANRISGDGGDDLIDGRGGNDKLSGDGGNDTLIGGAGFDWAFFAGSVPVKVDLAIRGAQETGQGRDLLSGVEGVRGGSAGDRLSGDAAANRLDGMAGQDTLAGRAGNDRLRGGAGDDVLIGGPGNDRLQGGAGVDVAVYAGTRGVQVSLAQKGAQDIAGHGIDRLSGIEGLRGGGGADRLTGNAGDNLLYGAAGEDRLSGGAGDDLLNGGKGADTLTGGAGNDTLIGGKGFDWAVFNTRRDVTVNLSLVRPQATAEGMDLLRQIEGVRGGAGDDRLSGNGAANWLIGGGGDDLLVGGGGRDTLEGSAGNDILIGGSGADRFVFSGGKDSIRDFDGREGDRLWLDDSALSMIRGKTAGQIVARWGHDLGSAVELDFGHAGNLHIEGISTLPALRNWIEVI</sequence>
<dbReference type="PROSITE" id="PS00330">
    <property type="entry name" value="HEMOLYSIN_CALCIUM"/>
    <property type="match status" value="14"/>
</dbReference>
<dbReference type="GO" id="GO:0090729">
    <property type="term" value="F:toxin activity"/>
    <property type="evidence" value="ECO:0007669"/>
    <property type="project" value="UniProtKB-KW"/>
</dbReference>
<accession>A0A2T6B539</accession>
<evidence type="ECO:0000256" key="6">
    <source>
        <dbReference type="ARBA" id="ARBA00023026"/>
    </source>
</evidence>
<dbReference type="SUPFAM" id="SSF50956">
    <property type="entry name" value="Thermostable phytase (3-phytase)"/>
    <property type="match status" value="1"/>
</dbReference>
<dbReference type="InterPro" id="IPR050557">
    <property type="entry name" value="RTX_toxin/Mannuronan_C5-epim"/>
</dbReference>
<dbReference type="SUPFAM" id="SSF51120">
    <property type="entry name" value="beta-Roll"/>
    <property type="match status" value="7"/>
</dbReference>
<evidence type="ECO:0000256" key="3">
    <source>
        <dbReference type="ARBA" id="ARBA00022525"/>
    </source>
</evidence>
<dbReference type="Gene3D" id="2.130.10.10">
    <property type="entry name" value="YVTN repeat-like/Quinoprotein amine dehydrogenase"/>
    <property type="match status" value="1"/>
</dbReference>
<comment type="subcellular location">
    <subcellularLocation>
        <location evidence="1">Membrane</location>
    </subcellularLocation>
    <subcellularLocation>
        <location evidence="2">Secreted</location>
    </subcellularLocation>
</comment>
<keyword evidence="4" id="KW-0800">Toxin</keyword>
<dbReference type="GO" id="GO:0016020">
    <property type="term" value="C:membrane"/>
    <property type="evidence" value="ECO:0007669"/>
    <property type="project" value="UniProtKB-SubCell"/>
</dbReference>
<proteinExistence type="predicted"/>
<dbReference type="GO" id="GO:0005576">
    <property type="term" value="C:extracellular region"/>
    <property type="evidence" value="ECO:0007669"/>
    <property type="project" value="UniProtKB-SubCell"/>
</dbReference>
<keyword evidence="7" id="KW-0472">Membrane</keyword>
<protein>
    <submittedName>
        <fullName evidence="9">Ca2+-binding RTX toxin-like protein</fullName>
    </submittedName>
</protein>
<dbReference type="InterPro" id="IPR015943">
    <property type="entry name" value="WD40/YVTN_repeat-like_dom_sf"/>
</dbReference>
<keyword evidence="6" id="KW-0843">Virulence</keyword>
<evidence type="ECO:0000313" key="10">
    <source>
        <dbReference type="Proteomes" id="UP000244224"/>
    </source>
</evidence>
<dbReference type="PANTHER" id="PTHR38340:SF1">
    <property type="entry name" value="S-LAYER PROTEIN"/>
    <property type="match status" value="1"/>
</dbReference>
<dbReference type="PANTHER" id="PTHR38340">
    <property type="entry name" value="S-LAYER PROTEIN"/>
    <property type="match status" value="1"/>
</dbReference>
<reference evidence="9 10" key="1">
    <citation type="submission" date="2018-04" db="EMBL/GenBank/DDBJ databases">
        <title>Genomic Encyclopedia of Archaeal and Bacterial Type Strains, Phase II (KMG-II): from individual species to whole genera.</title>
        <authorList>
            <person name="Goeker M."/>
        </authorList>
    </citation>
    <scope>NUCLEOTIDE SEQUENCE [LARGE SCALE GENOMIC DNA]</scope>
    <source>
        <strain evidence="9 10">DSM 21823</strain>
    </source>
</reference>
<evidence type="ECO:0000313" key="9">
    <source>
        <dbReference type="EMBL" id="PTX51153.1"/>
    </source>
</evidence>
<keyword evidence="3" id="KW-0964">Secreted</keyword>
<dbReference type="PRINTS" id="PR00313">
    <property type="entry name" value="CABNDNGRPT"/>
</dbReference>
<dbReference type="GO" id="GO:0005509">
    <property type="term" value="F:calcium ion binding"/>
    <property type="evidence" value="ECO:0007669"/>
    <property type="project" value="InterPro"/>
</dbReference>
<dbReference type="Pfam" id="PF00353">
    <property type="entry name" value="HemolysinCabind"/>
    <property type="match status" value="9"/>
</dbReference>
<feature type="region of interest" description="Disordered" evidence="8">
    <location>
        <begin position="597"/>
        <end position="629"/>
    </location>
</feature>
<gene>
    <name evidence="9" type="ORF">C8N34_104272</name>
</gene>
<organism evidence="9 10">
    <name type="scientific">Gemmobacter caeni</name>
    <dbReference type="NCBI Taxonomy" id="589035"/>
    <lineage>
        <taxon>Bacteria</taxon>
        <taxon>Pseudomonadati</taxon>
        <taxon>Pseudomonadota</taxon>
        <taxon>Alphaproteobacteria</taxon>
        <taxon>Rhodobacterales</taxon>
        <taxon>Paracoccaceae</taxon>
        <taxon>Gemmobacter</taxon>
    </lineage>
</organism>
<dbReference type="PRINTS" id="PR01488">
    <property type="entry name" value="RTXTOXINA"/>
</dbReference>
<keyword evidence="5" id="KW-0677">Repeat</keyword>
<evidence type="ECO:0000256" key="8">
    <source>
        <dbReference type="SAM" id="MobiDB-lite"/>
    </source>
</evidence>
<evidence type="ECO:0000256" key="2">
    <source>
        <dbReference type="ARBA" id="ARBA00004613"/>
    </source>
</evidence>
<dbReference type="InterPro" id="IPR018511">
    <property type="entry name" value="Hemolysin-typ_Ca-bd_CS"/>
</dbReference>
<feature type="compositionally biased region" description="Gly residues" evidence="8">
    <location>
        <begin position="614"/>
        <end position="627"/>
    </location>
</feature>
<evidence type="ECO:0000256" key="7">
    <source>
        <dbReference type="ARBA" id="ARBA00023136"/>
    </source>
</evidence>
<evidence type="ECO:0000256" key="4">
    <source>
        <dbReference type="ARBA" id="ARBA00022656"/>
    </source>
</evidence>
<dbReference type="InterPro" id="IPR011049">
    <property type="entry name" value="Serralysin-like_metalloprot_C"/>
</dbReference>
<comment type="caution">
    <text evidence="9">The sequence shown here is derived from an EMBL/GenBank/DDBJ whole genome shotgun (WGS) entry which is preliminary data.</text>
</comment>
<dbReference type="Gene3D" id="2.150.10.10">
    <property type="entry name" value="Serralysin-like metalloprotease, C-terminal"/>
    <property type="match status" value="7"/>
</dbReference>
<evidence type="ECO:0000256" key="1">
    <source>
        <dbReference type="ARBA" id="ARBA00004370"/>
    </source>
</evidence>